<feature type="transmembrane region" description="Helical" evidence="5">
    <location>
        <begin position="58"/>
        <end position="78"/>
    </location>
</feature>
<gene>
    <name evidence="7" type="ORF">EDS130_LOCUS32664</name>
</gene>
<feature type="transmembrane region" description="Helical" evidence="5">
    <location>
        <begin position="236"/>
        <end position="256"/>
    </location>
</feature>
<feature type="transmembrane region" description="Helical" evidence="5">
    <location>
        <begin position="276"/>
        <end position="295"/>
    </location>
</feature>
<feature type="transmembrane region" description="Helical" evidence="5">
    <location>
        <begin position="90"/>
        <end position="115"/>
    </location>
</feature>
<evidence type="ECO:0000259" key="6">
    <source>
        <dbReference type="PROSITE" id="PS50262"/>
    </source>
</evidence>
<dbReference type="SUPFAM" id="SSF81321">
    <property type="entry name" value="Family A G protein-coupled receptor-like"/>
    <property type="match status" value="1"/>
</dbReference>
<proteinExistence type="predicted"/>
<feature type="transmembrane region" description="Helical" evidence="5">
    <location>
        <begin position="23"/>
        <end position="46"/>
    </location>
</feature>
<name>A0A815GL97_ADIRI</name>
<evidence type="ECO:0000313" key="8">
    <source>
        <dbReference type="Proteomes" id="UP000663852"/>
    </source>
</evidence>
<feature type="domain" description="G-protein coupled receptors family 1 profile" evidence="6">
    <location>
        <begin position="37"/>
        <end position="288"/>
    </location>
</feature>
<dbReference type="GO" id="GO:0004930">
    <property type="term" value="F:G protein-coupled receptor activity"/>
    <property type="evidence" value="ECO:0007669"/>
    <property type="project" value="InterPro"/>
</dbReference>
<evidence type="ECO:0000256" key="4">
    <source>
        <dbReference type="ARBA" id="ARBA00023136"/>
    </source>
</evidence>
<dbReference type="InterPro" id="IPR000276">
    <property type="entry name" value="GPCR_Rhodpsn"/>
</dbReference>
<feature type="transmembrane region" description="Helical" evidence="5">
    <location>
        <begin position="136"/>
        <end position="159"/>
    </location>
</feature>
<dbReference type="EMBL" id="CAJNOJ010000252">
    <property type="protein sequence ID" value="CAF1339690.1"/>
    <property type="molecule type" value="Genomic_DNA"/>
</dbReference>
<dbReference type="Gene3D" id="1.20.1070.10">
    <property type="entry name" value="Rhodopsin 7-helix transmembrane proteins"/>
    <property type="match status" value="1"/>
</dbReference>
<evidence type="ECO:0000256" key="2">
    <source>
        <dbReference type="ARBA" id="ARBA00022692"/>
    </source>
</evidence>
<feature type="transmembrane region" description="Helical" evidence="5">
    <location>
        <begin position="196"/>
        <end position="215"/>
    </location>
</feature>
<keyword evidence="3 5" id="KW-1133">Transmembrane helix</keyword>
<comment type="subcellular location">
    <subcellularLocation>
        <location evidence="1">Membrane</location>
    </subcellularLocation>
</comment>
<protein>
    <recommendedName>
        <fullName evidence="6">G-protein coupled receptors family 1 profile domain-containing protein</fullName>
    </recommendedName>
</protein>
<evidence type="ECO:0000256" key="3">
    <source>
        <dbReference type="ARBA" id="ARBA00022989"/>
    </source>
</evidence>
<dbReference type="InterPro" id="IPR017452">
    <property type="entry name" value="GPCR_Rhodpsn_7TM"/>
</dbReference>
<dbReference type="GO" id="GO:0016020">
    <property type="term" value="C:membrane"/>
    <property type="evidence" value="ECO:0007669"/>
    <property type="project" value="UniProtKB-SubCell"/>
</dbReference>
<sequence length="316" mass="36972">MNESDTSSSTSEERKFSLFRAKFIILIFLQIPAILITVVIFIFFIIRRTTLEKLQNQSTLILLLANFIRLLTTMSMPIDFYRRGYVSPSTSIYCTLWTFGEYSLAVIGEYLMASISIQRHAFIFHPNLFRTSLKSFLFFYVPLVFSIAYPAAFYLYAIILYPCHSQWDYTSTVCGYMNCYYDNKILGLFDWVMNNIVPIVFIIIANVTLIVRVVVGKRRRNQVVSWRKQRYMTIQLFNISSLFVIAWSPSIVVGLLQQATSTSLFVDIQLNYVMELIYLACLLVPWACVSLLPEFRKWIWKYFDRVRIGHSTIVPY</sequence>
<evidence type="ECO:0000256" key="1">
    <source>
        <dbReference type="ARBA" id="ARBA00004370"/>
    </source>
</evidence>
<evidence type="ECO:0000256" key="5">
    <source>
        <dbReference type="SAM" id="Phobius"/>
    </source>
</evidence>
<organism evidence="7 8">
    <name type="scientific">Adineta ricciae</name>
    <name type="common">Rotifer</name>
    <dbReference type="NCBI Taxonomy" id="249248"/>
    <lineage>
        <taxon>Eukaryota</taxon>
        <taxon>Metazoa</taxon>
        <taxon>Spiralia</taxon>
        <taxon>Gnathifera</taxon>
        <taxon>Rotifera</taxon>
        <taxon>Eurotatoria</taxon>
        <taxon>Bdelloidea</taxon>
        <taxon>Adinetida</taxon>
        <taxon>Adinetidae</taxon>
        <taxon>Adineta</taxon>
    </lineage>
</organism>
<evidence type="ECO:0000313" key="7">
    <source>
        <dbReference type="EMBL" id="CAF1339690.1"/>
    </source>
</evidence>
<dbReference type="Proteomes" id="UP000663852">
    <property type="component" value="Unassembled WGS sequence"/>
</dbReference>
<comment type="caution">
    <text evidence="7">The sequence shown here is derived from an EMBL/GenBank/DDBJ whole genome shotgun (WGS) entry which is preliminary data.</text>
</comment>
<dbReference type="AlphaFoldDB" id="A0A815GL97"/>
<dbReference type="Pfam" id="PF00001">
    <property type="entry name" value="7tm_1"/>
    <property type="match status" value="1"/>
</dbReference>
<dbReference type="PROSITE" id="PS50262">
    <property type="entry name" value="G_PROTEIN_RECEP_F1_2"/>
    <property type="match status" value="1"/>
</dbReference>
<keyword evidence="4 5" id="KW-0472">Membrane</keyword>
<keyword evidence="2 5" id="KW-0812">Transmembrane</keyword>
<accession>A0A815GL97</accession>
<reference evidence="7" key="1">
    <citation type="submission" date="2021-02" db="EMBL/GenBank/DDBJ databases">
        <authorList>
            <person name="Nowell W R."/>
        </authorList>
    </citation>
    <scope>NUCLEOTIDE SEQUENCE</scope>
</reference>